<dbReference type="EMBL" id="JAMDGY010000020">
    <property type="protein sequence ID" value="MDD0990609.1"/>
    <property type="molecule type" value="Genomic_DNA"/>
</dbReference>
<dbReference type="Gene3D" id="3.90.540.10">
    <property type="entry name" value="Colicin/pyocin, DNase domain"/>
    <property type="match status" value="1"/>
</dbReference>
<evidence type="ECO:0000256" key="4">
    <source>
        <dbReference type="ARBA" id="ARBA00023022"/>
    </source>
</evidence>
<keyword evidence="2" id="KW-0540">Nuclease</keyword>
<dbReference type="SUPFAM" id="SSF69369">
    <property type="entry name" value="Cloacin translocation domain"/>
    <property type="match status" value="1"/>
</dbReference>
<evidence type="ECO:0000313" key="7">
    <source>
        <dbReference type="EMBL" id="MDD0990609.1"/>
    </source>
</evidence>
<keyword evidence="8" id="KW-1185">Reference proteome</keyword>
<proteinExistence type="predicted"/>
<evidence type="ECO:0000313" key="8">
    <source>
        <dbReference type="Proteomes" id="UP001148203"/>
    </source>
</evidence>
<keyword evidence="1" id="KW-0929">Antimicrobial</keyword>
<sequence length="97" mass="10512">MHPEIQVYPGAVATPVQPQIETYPALVDLDFDDYIVWFPADSGLKPVYVAFRDRRDDPGVASGSGEVVSGRWLDAAARPAGAVVPVQVADQLRGMRC</sequence>
<dbReference type="Pfam" id="PF06958">
    <property type="entry name" value="Pyocin_S"/>
    <property type="match status" value="1"/>
</dbReference>
<dbReference type="InterPro" id="IPR037146">
    <property type="entry name" value="Colicin/pyocin_DNase_dom_sf"/>
</dbReference>
<protein>
    <submittedName>
        <fullName evidence="7">S-type pyocin domain-containing protein</fullName>
    </submittedName>
</protein>
<evidence type="ECO:0000256" key="5">
    <source>
        <dbReference type="ARBA" id="ARBA00023048"/>
    </source>
</evidence>
<keyword evidence="5" id="KW-0078">Bacteriocin</keyword>
<dbReference type="Pfam" id="PF21431">
    <property type="entry name" value="Col-Pyo_DNase"/>
    <property type="match status" value="1"/>
</dbReference>
<dbReference type="InterPro" id="IPR016128">
    <property type="entry name" value="Pyosin/cloacin_T_dom"/>
</dbReference>
<reference evidence="7 8" key="1">
    <citation type="submission" date="2022-05" db="EMBL/GenBank/DDBJ databases">
        <title>Novel Pseudomonas spp. Isolated from a Rainbow Trout Aquaculture Facility.</title>
        <authorList>
            <person name="Testerman T."/>
            <person name="Graf J."/>
        </authorList>
    </citation>
    <scope>NUCLEOTIDE SEQUENCE [LARGE SCALE GENOMIC DNA]</scope>
    <source>
        <strain evidence="7 8">ID681</strain>
    </source>
</reference>
<dbReference type="InterPro" id="IPR003060">
    <property type="entry name" value="Pyocin_killer"/>
</dbReference>
<evidence type="ECO:0000256" key="3">
    <source>
        <dbReference type="ARBA" id="ARBA00022801"/>
    </source>
</evidence>
<gene>
    <name evidence="7" type="ORF">M5G11_08685</name>
</gene>
<dbReference type="Proteomes" id="UP001148203">
    <property type="component" value="Unassembled WGS sequence"/>
</dbReference>
<dbReference type="PRINTS" id="PR01300">
    <property type="entry name" value="PYOCINKILLER"/>
</dbReference>
<accession>A0ABT5NR36</accession>
<feature type="domain" description="Pyosin/cloacin translocation" evidence="6">
    <location>
        <begin position="3"/>
        <end position="49"/>
    </location>
</feature>
<evidence type="ECO:0000256" key="2">
    <source>
        <dbReference type="ARBA" id="ARBA00022722"/>
    </source>
</evidence>
<comment type="caution">
    <text evidence="7">The sequence shown here is derived from an EMBL/GenBank/DDBJ whole genome shotgun (WGS) entry which is preliminary data.</text>
</comment>
<name>A0ABT5NR36_9PSED</name>
<organism evidence="7 8">
    <name type="scientific">Pseudomonas fontis</name>
    <dbReference type="NCBI Taxonomy" id="2942633"/>
    <lineage>
        <taxon>Bacteria</taxon>
        <taxon>Pseudomonadati</taxon>
        <taxon>Pseudomonadota</taxon>
        <taxon>Gammaproteobacteria</taxon>
        <taxon>Pseudomonadales</taxon>
        <taxon>Pseudomonadaceae</taxon>
        <taxon>Pseudomonas</taxon>
    </lineage>
</organism>
<evidence type="ECO:0000256" key="1">
    <source>
        <dbReference type="ARBA" id="ARBA00022529"/>
    </source>
</evidence>
<keyword evidence="4" id="KW-0044">Antibiotic</keyword>
<dbReference type="InterPro" id="IPR036302">
    <property type="entry name" value="Pyosin/cloacin_T_dom_sf"/>
</dbReference>
<keyword evidence="3" id="KW-0378">Hydrolase</keyword>
<evidence type="ECO:0000259" key="6">
    <source>
        <dbReference type="Pfam" id="PF06958"/>
    </source>
</evidence>